<name>A0A1I2FBR6_9RHOB</name>
<evidence type="ECO:0000256" key="1">
    <source>
        <dbReference type="ARBA" id="ARBA00005254"/>
    </source>
</evidence>
<dbReference type="InterPro" id="IPR018376">
    <property type="entry name" value="Enoyl-CoA_hyd/isom_CS"/>
</dbReference>
<gene>
    <name evidence="3" type="ORF">SAMN04488523_11532</name>
</gene>
<dbReference type="InterPro" id="IPR001753">
    <property type="entry name" value="Enoyl-CoA_hydra/iso"/>
</dbReference>
<evidence type="ECO:0000313" key="3">
    <source>
        <dbReference type="EMBL" id="SFF02207.1"/>
    </source>
</evidence>
<dbReference type="GO" id="GO:0016853">
    <property type="term" value="F:isomerase activity"/>
    <property type="evidence" value="ECO:0007669"/>
    <property type="project" value="UniProtKB-KW"/>
</dbReference>
<sequence>MTAPVEIAKRDAVLHVCISRPEKRNALSMATLDAVAAAFDTNASDPDLRLAVLTGAGDKSFAAGGDLTELAAVKGEQAAVEMATHAKTALSAVRNFPLPVVAALNGDALGGGAELALACDMRVAASHARIGFIQGKLGITSAWGGGVDLMRLIGPARALQMMTRMEMLDPSSATDMGLYNSVADDTASLADALEAFIAPMRSQSPHVMRSFKALALQLRKENREGMDQLETKNFGFAWAHPDHDSAVDRLLNKTRAT</sequence>
<comment type="similarity">
    <text evidence="1 2">Belongs to the enoyl-CoA hydratase/isomerase family.</text>
</comment>
<proteinExistence type="inferred from homology"/>
<evidence type="ECO:0000313" key="4">
    <source>
        <dbReference type="Proteomes" id="UP000198977"/>
    </source>
</evidence>
<accession>A0A1I2FBR6</accession>
<keyword evidence="4" id="KW-1185">Reference proteome</keyword>
<dbReference type="Pfam" id="PF00378">
    <property type="entry name" value="ECH_1"/>
    <property type="match status" value="1"/>
</dbReference>
<dbReference type="Gene3D" id="3.90.226.10">
    <property type="entry name" value="2-enoyl-CoA Hydratase, Chain A, domain 1"/>
    <property type="match status" value="1"/>
</dbReference>
<dbReference type="InterPro" id="IPR029045">
    <property type="entry name" value="ClpP/crotonase-like_dom_sf"/>
</dbReference>
<dbReference type="PROSITE" id="PS00166">
    <property type="entry name" value="ENOYL_COA_HYDRATASE"/>
    <property type="match status" value="1"/>
</dbReference>
<dbReference type="STRING" id="74348.SAMN04488523_11532"/>
<dbReference type="PANTHER" id="PTHR11941:SF54">
    <property type="entry name" value="ENOYL-COA HYDRATASE, MITOCHONDRIAL"/>
    <property type="match status" value="1"/>
</dbReference>
<dbReference type="OrthoDB" id="8640486at2"/>
<dbReference type="PANTHER" id="PTHR11941">
    <property type="entry name" value="ENOYL-COA HYDRATASE-RELATED"/>
    <property type="match status" value="1"/>
</dbReference>
<dbReference type="SUPFAM" id="SSF52096">
    <property type="entry name" value="ClpP/crotonase"/>
    <property type="match status" value="1"/>
</dbReference>
<dbReference type="EMBL" id="FOMW01000015">
    <property type="protein sequence ID" value="SFF02207.1"/>
    <property type="molecule type" value="Genomic_DNA"/>
</dbReference>
<organism evidence="3 4">
    <name type="scientific">Sulfitobacter brevis</name>
    <dbReference type="NCBI Taxonomy" id="74348"/>
    <lineage>
        <taxon>Bacteria</taxon>
        <taxon>Pseudomonadati</taxon>
        <taxon>Pseudomonadota</taxon>
        <taxon>Alphaproteobacteria</taxon>
        <taxon>Rhodobacterales</taxon>
        <taxon>Roseobacteraceae</taxon>
        <taxon>Sulfitobacter</taxon>
    </lineage>
</organism>
<dbReference type="GO" id="GO:0006635">
    <property type="term" value="P:fatty acid beta-oxidation"/>
    <property type="evidence" value="ECO:0007669"/>
    <property type="project" value="TreeGrafter"/>
</dbReference>
<dbReference type="RefSeq" id="WP_093925070.1">
    <property type="nucleotide sequence ID" value="NZ_FOMW01000015.1"/>
</dbReference>
<dbReference type="CDD" id="cd06558">
    <property type="entry name" value="crotonase-like"/>
    <property type="match status" value="1"/>
</dbReference>
<protein>
    <submittedName>
        <fullName evidence="3">Enoyl-CoA hydratase/isomerase</fullName>
    </submittedName>
</protein>
<keyword evidence="3" id="KW-0413">Isomerase</keyword>
<dbReference type="AlphaFoldDB" id="A0A1I2FBR6"/>
<evidence type="ECO:0000256" key="2">
    <source>
        <dbReference type="RuleBase" id="RU003707"/>
    </source>
</evidence>
<dbReference type="Proteomes" id="UP000198977">
    <property type="component" value="Unassembled WGS sequence"/>
</dbReference>
<reference evidence="3 4" key="1">
    <citation type="submission" date="2016-10" db="EMBL/GenBank/DDBJ databases">
        <authorList>
            <person name="de Groot N.N."/>
        </authorList>
    </citation>
    <scope>NUCLEOTIDE SEQUENCE [LARGE SCALE GENOMIC DNA]</scope>
    <source>
        <strain evidence="3 4">DSM 11443</strain>
    </source>
</reference>